<comment type="caution">
    <text evidence="3">The sequence shown here is derived from an EMBL/GenBank/DDBJ whole genome shotgun (WGS) entry which is preliminary data.</text>
</comment>
<reference evidence="4 5" key="2">
    <citation type="journal article" date="2021" name="J. Hered.">
        <title>Feather Gene Expression Elucidates the Developmental Basis of Plumage Iridescence in African Starlings.</title>
        <authorList>
            <person name="Rubenstein D.R."/>
            <person name="Corvelo A."/>
            <person name="MacManes M.D."/>
            <person name="Maia R."/>
            <person name="Narzisi G."/>
            <person name="Rousaki A."/>
            <person name="Vandenabeele P."/>
            <person name="Shawkey M.D."/>
            <person name="Solomon J."/>
        </authorList>
    </citation>
    <scope>NUCLEOTIDE SEQUENCE [LARGE SCALE GENOMIC DNA]</scope>
    <source>
        <strain evidence="4">SS15</strain>
    </source>
</reference>
<feature type="compositionally biased region" description="Acidic residues" evidence="2">
    <location>
        <begin position="462"/>
        <end position="471"/>
    </location>
</feature>
<dbReference type="OrthoDB" id="9995210at2759"/>
<sequence length="506" mass="56226">MLTALHLACANGHVDVVMYLVENKCKLNLLDNDNRSPLMKAVQCQQEKCVVVLLEHGADPDLADADGNTALHLAVLSGNTTVAGLLLEHNASIDAQNKEGYTPLILAVSEHHEEIMEFLLKKGADVHARDLCERTPLMTAASGGELSLIKVLLRYGADVSHKDTNGWTAEDYAVIHGYSRSSEKEGNDDSWHTSEEEELDFTPKKLQKPNLTLLMNASQQFRKNNDGGGSRIETPKSPKKSLKQRMPSGASVNKGDSEELFNQDVSAASNLDEEELEEEEEEEDENFNGDDDEDYEEEEEEEEEEEDEDFTEDEKEEEDLEDEETQSNEILEEEKTESKGEINQKLEYFSKANCEGGARCGTGDVCDDDEHDEKVKESVDTPVSFIAGSCEKFQENKTVVSPKIMNNEEESSDYKEEEKEGPGKKLQTTVVEDVKNSVCNDTHEVHKASKDNSGALPTAGAEQEEDAESPWDSEKLSSCFTDFGVSPFSPLIFKGKPEVCKILSEH</sequence>
<dbReference type="Proteomes" id="UP000618051">
    <property type="component" value="Unassembled WGS sequence"/>
</dbReference>
<proteinExistence type="predicted"/>
<keyword evidence="1" id="KW-0040">ANK repeat</keyword>
<feature type="repeat" description="ANK" evidence="1">
    <location>
        <begin position="99"/>
        <end position="131"/>
    </location>
</feature>
<evidence type="ECO:0000313" key="4">
    <source>
        <dbReference type="EMBL" id="KAI1239265.1"/>
    </source>
</evidence>
<evidence type="ECO:0000256" key="2">
    <source>
        <dbReference type="SAM" id="MobiDB-lite"/>
    </source>
</evidence>
<dbReference type="PROSITE" id="PS50088">
    <property type="entry name" value="ANK_REPEAT"/>
    <property type="match status" value="5"/>
</dbReference>
<dbReference type="EMBL" id="JADDUC010000080">
    <property type="protein sequence ID" value="KAG0119745.1"/>
    <property type="molecule type" value="Genomic_DNA"/>
</dbReference>
<evidence type="ECO:0000313" key="5">
    <source>
        <dbReference type="Proteomes" id="UP000618051"/>
    </source>
</evidence>
<feature type="region of interest" description="Disordered" evidence="2">
    <location>
        <begin position="180"/>
        <end position="343"/>
    </location>
</feature>
<reference evidence="3" key="1">
    <citation type="submission" date="2020-10" db="EMBL/GenBank/DDBJ databases">
        <title>Feather gene expression reveals the developmental basis of iridescence in African starlings.</title>
        <authorList>
            <person name="Rubenstein D.R."/>
        </authorList>
    </citation>
    <scope>NUCLEOTIDE SEQUENCE</scope>
    <source>
        <strain evidence="3">SS15</strain>
        <tissue evidence="3">Liver</tissue>
    </source>
</reference>
<feature type="compositionally biased region" description="Basic and acidic residues" evidence="2">
    <location>
        <begin position="412"/>
        <end position="423"/>
    </location>
</feature>
<protein>
    <submittedName>
        <fullName evidence="3">Uncharacterized protein</fullName>
    </submittedName>
</protein>
<keyword evidence="5" id="KW-1185">Reference proteome</keyword>
<dbReference type="InterPro" id="IPR002110">
    <property type="entry name" value="Ankyrin_rpt"/>
</dbReference>
<dbReference type="EMBL" id="JADDUC020000005">
    <property type="protein sequence ID" value="KAI1239265.1"/>
    <property type="molecule type" value="Genomic_DNA"/>
</dbReference>
<feature type="compositionally biased region" description="Polar residues" evidence="2">
    <location>
        <begin position="209"/>
        <end position="222"/>
    </location>
</feature>
<dbReference type="Pfam" id="PF12796">
    <property type="entry name" value="Ank_2"/>
    <property type="match status" value="1"/>
</dbReference>
<dbReference type="SMART" id="SM00248">
    <property type="entry name" value="ANK"/>
    <property type="match status" value="5"/>
</dbReference>
<evidence type="ECO:0000256" key="1">
    <source>
        <dbReference type="PROSITE-ProRule" id="PRU00023"/>
    </source>
</evidence>
<feature type="compositionally biased region" description="Basic and acidic residues" evidence="2">
    <location>
        <begin position="181"/>
        <end position="194"/>
    </location>
</feature>
<dbReference type="InterPro" id="IPR036770">
    <property type="entry name" value="Ankyrin_rpt-contain_sf"/>
</dbReference>
<dbReference type="PROSITE" id="PS50297">
    <property type="entry name" value="ANK_REP_REGION"/>
    <property type="match status" value="5"/>
</dbReference>
<dbReference type="SUPFAM" id="SSF48403">
    <property type="entry name" value="Ankyrin repeat"/>
    <property type="match status" value="1"/>
</dbReference>
<dbReference type="PANTHER" id="PTHR24147">
    <property type="entry name" value="ANKYRIN REPEAT DOMAIN 36-RELATED"/>
    <property type="match status" value="1"/>
</dbReference>
<feature type="compositionally biased region" description="Acidic residues" evidence="2">
    <location>
        <begin position="271"/>
        <end position="335"/>
    </location>
</feature>
<organism evidence="3">
    <name type="scientific">Lamprotornis superbus</name>
    <dbReference type="NCBI Taxonomy" id="245042"/>
    <lineage>
        <taxon>Eukaryota</taxon>
        <taxon>Metazoa</taxon>
        <taxon>Chordata</taxon>
        <taxon>Craniata</taxon>
        <taxon>Vertebrata</taxon>
        <taxon>Euteleostomi</taxon>
        <taxon>Archelosauria</taxon>
        <taxon>Archosauria</taxon>
        <taxon>Dinosauria</taxon>
        <taxon>Saurischia</taxon>
        <taxon>Theropoda</taxon>
        <taxon>Coelurosauria</taxon>
        <taxon>Aves</taxon>
        <taxon>Neognathae</taxon>
        <taxon>Neoaves</taxon>
        <taxon>Telluraves</taxon>
        <taxon>Australaves</taxon>
        <taxon>Passeriformes</taxon>
        <taxon>Sturnidae</taxon>
        <taxon>Lamprotornis</taxon>
    </lineage>
</organism>
<dbReference type="Gene3D" id="1.25.40.20">
    <property type="entry name" value="Ankyrin repeat-containing domain"/>
    <property type="match status" value="2"/>
</dbReference>
<dbReference type="InterPro" id="IPR050657">
    <property type="entry name" value="Ankyrin_repeat_domain"/>
</dbReference>
<reference evidence="4" key="3">
    <citation type="submission" date="2022-01" db="EMBL/GenBank/DDBJ databases">
        <authorList>
            <person name="Rubenstein D.R."/>
        </authorList>
    </citation>
    <scope>NUCLEOTIDE SEQUENCE</scope>
    <source>
        <strain evidence="4">SS15</strain>
        <tissue evidence="4">Liver</tissue>
    </source>
</reference>
<dbReference type="PRINTS" id="PR01415">
    <property type="entry name" value="ANKYRIN"/>
</dbReference>
<evidence type="ECO:0000313" key="3">
    <source>
        <dbReference type="EMBL" id="KAG0119745.1"/>
    </source>
</evidence>
<accession>A0A835TVG2</accession>
<feature type="repeat" description="ANK" evidence="1">
    <location>
        <begin position="33"/>
        <end position="65"/>
    </location>
</feature>
<feature type="region of interest" description="Disordered" evidence="2">
    <location>
        <begin position="357"/>
        <end position="380"/>
    </location>
</feature>
<feature type="repeat" description="ANK" evidence="1">
    <location>
        <begin position="132"/>
        <end position="164"/>
    </location>
</feature>
<name>A0A835TVG2_9PASS</name>
<dbReference type="AlphaFoldDB" id="A0A835TVG2"/>
<feature type="region of interest" description="Disordered" evidence="2">
    <location>
        <begin position="443"/>
        <end position="474"/>
    </location>
</feature>
<dbReference type="Pfam" id="PF13637">
    <property type="entry name" value="Ank_4"/>
    <property type="match status" value="2"/>
</dbReference>
<gene>
    <name evidence="4" type="ORF">IHE44_0012380</name>
    <name evidence="3" type="ORF">IHE44_013834</name>
</gene>
<feature type="repeat" description="ANK" evidence="1">
    <location>
        <begin position="66"/>
        <end position="98"/>
    </location>
</feature>
<dbReference type="PANTHER" id="PTHR24147:SF53">
    <property type="entry name" value="ANKYRIN REPEAT DOMAIN 26"/>
    <property type="match status" value="1"/>
</dbReference>
<feature type="repeat" description="ANK" evidence="1">
    <location>
        <begin position="1"/>
        <end position="32"/>
    </location>
</feature>
<feature type="region of interest" description="Disordered" evidence="2">
    <location>
        <begin position="401"/>
        <end position="426"/>
    </location>
</feature>